<proteinExistence type="predicted"/>
<dbReference type="Pfam" id="PF04015">
    <property type="entry name" value="DUF362"/>
    <property type="match status" value="1"/>
</dbReference>
<sequence length="329" mass="35670">MKNTIKNNLTPVSLTSCSSYDPQELRQALDLLLTHIELPVTPHGAEVLLKPNLISTKSGPLSCTEGALILVIARWFLDQGARVSIGDSPAFGTATAVLRNLKLLDELAHLGVTIRSFKQGVSVDLPEVGPAILARAALESDLLVNIPRVKAHVQARLTLAVKNYFGCVVGLRKAWWHMEHGGEQSHKPGGFFDRLIRIQAAFPASINIIDGILAMHQSGPVDGAPYPLSLLAASTNAVAVDRALHTILQVDPQTSPVMAACQQAGLQGASLAQLIFPLTTPEELQVDDFQAPASLNPVRFNPFRFLKSSVRRLFMSKDKLLDKSGRKYI</sequence>
<dbReference type="InterPro" id="IPR007160">
    <property type="entry name" value="DUF362"/>
</dbReference>
<protein>
    <submittedName>
        <fullName evidence="2">DUF362 domain-containing protein</fullName>
    </submittedName>
</protein>
<feature type="domain" description="DUF362" evidence="1">
    <location>
        <begin position="47"/>
        <end position="243"/>
    </location>
</feature>
<reference evidence="2" key="2">
    <citation type="submission" date="2024-06" db="EMBL/GenBank/DDBJ databases">
        <authorList>
            <person name="Plum-Jensen L.E."/>
            <person name="Schramm A."/>
            <person name="Marshall I.P.G."/>
        </authorList>
    </citation>
    <scope>NUCLEOTIDE SEQUENCE</scope>
    <source>
        <strain evidence="2">Rat1</strain>
    </source>
</reference>
<dbReference type="AlphaFoldDB" id="A0AAU8LT90"/>
<evidence type="ECO:0000313" key="2">
    <source>
        <dbReference type="EMBL" id="XCN72407.1"/>
    </source>
</evidence>
<name>A0AAU8LT90_9BACT</name>
<dbReference type="PROSITE" id="PS51257">
    <property type="entry name" value="PROKAR_LIPOPROTEIN"/>
    <property type="match status" value="1"/>
</dbReference>
<organism evidence="2">
    <name type="scientific">Candidatus Electrothrix aestuarii</name>
    <dbReference type="NCBI Taxonomy" id="3062594"/>
    <lineage>
        <taxon>Bacteria</taxon>
        <taxon>Pseudomonadati</taxon>
        <taxon>Thermodesulfobacteriota</taxon>
        <taxon>Desulfobulbia</taxon>
        <taxon>Desulfobulbales</taxon>
        <taxon>Desulfobulbaceae</taxon>
        <taxon>Candidatus Electrothrix</taxon>
    </lineage>
</organism>
<reference evidence="2" key="1">
    <citation type="journal article" date="2024" name="Syst. Appl. Microbiol.">
        <title>First single-strain enrichments of Electrothrix cable bacteria, description of E. aestuarii sp. nov. and E. rattekaaiensis sp. nov., and proposal of a cable bacteria taxonomy following the rules of the SeqCode.</title>
        <authorList>
            <person name="Plum-Jensen L.E."/>
            <person name="Schramm A."/>
            <person name="Marshall I.P.G."/>
        </authorList>
    </citation>
    <scope>NUCLEOTIDE SEQUENCE</scope>
    <source>
        <strain evidence="2">Rat1</strain>
    </source>
</reference>
<evidence type="ECO:0000259" key="1">
    <source>
        <dbReference type="Pfam" id="PF04015"/>
    </source>
</evidence>
<dbReference type="KEGG" id="eaj:Q3M24_19250"/>
<gene>
    <name evidence="2" type="ORF">Q3M24_19250</name>
</gene>
<accession>A0AAU8LT90</accession>
<dbReference type="EMBL" id="CP159373">
    <property type="protein sequence ID" value="XCN72407.1"/>
    <property type="molecule type" value="Genomic_DNA"/>
</dbReference>